<dbReference type="SUPFAM" id="SSF54637">
    <property type="entry name" value="Thioesterase/thiol ester dehydrase-isomerase"/>
    <property type="match status" value="2"/>
</dbReference>
<protein>
    <recommendedName>
        <fullName evidence="7">Acyl-CoA thioesterase II</fullName>
    </recommendedName>
</protein>
<dbReference type="InterPro" id="IPR003703">
    <property type="entry name" value="Acyl_CoA_thio"/>
</dbReference>
<feature type="non-terminal residue" evidence="5">
    <location>
        <position position="1"/>
    </location>
</feature>
<sequence length="355" mass="41427">IFKTITKNMEQLKKEIKTYLHVEEYDKENDIYIGTKSWDYGGPRGMFGGQVAAQTMAAAMLSVEPEYHIHSMHLHFLLGGKREEPIYFHVERTRDGRSFASRTVNAKQDGKIIYTMICSFQKPEDSPTTHQYSMPQVYGPEDKQTYEFFSSLKNEKDKRHFKTNYKEIFGEHKFVSKVAIPVDEKLRDSFKSINLVQKNGNSGTPNIVPPYILYWFKMDEDLSNTTQQLSFLFLGIFSDFWLDDTNAFPYMNGYNEDKIEITMTVSLDHSLWFHRPFRVDDWILFELDSPRLASGRGFLSGRYYSKDGTLLASMTQENLFRTRVLADDAITKFKFIKPPIQNDRSLDKTNLKSKF</sequence>
<dbReference type="InterPro" id="IPR029069">
    <property type="entry name" value="HotDog_dom_sf"/>
</dbReference>
<keyword evidence="6" id="KW-1185">Reference proteome</keyword>
<proteinExistence type="inferred from homology"/>
<name>A0A2T9Z5S3_9FUNG</name>
<evidence type="ECO:0000256" key="2">
    <source>
        <dbReference type="ARBA" id="ARBA00022801"/>
    </source>
</evidence>
<dbReference type="Gene3D" id="2.40.160.210">
    <property type="entry name" value="Acyl-CoA thioesterase, double hotdog domain"/>
    <property type="match status" value="1"/>
</dbReference>
<dbReference type="STRING" id="61424.A0A2T9Z5S3"/>
<dbReference type="GO" id="GO:0009062">
    <property type="term" value="P:fatty acid catabolic process"/>
    <property type="evidence" value="ECO:0007669"/>
    <property type="project" value="TreeGrafter"/>
</dbReference>
<evidence type="ECO:0000313" key="6">
    <source>
        <dbReference type="Proteomes" id="UP000245699"/>
    </source>
</evidence>
<dbReference type="InterPro" id="IPR042171">
    <property type="entry name" value="Acyl-CoA_hotdog"/>
</dbReference>
<dbReference type="GO" id="GO:0006637">
    <property type="term" value="P:acyl-CoA metabolic process"/>
    <property type="evidence" value="ECO:0007669"/>
    <property type="project" value="InterPro"/>
</dbReference>
<evidence type="ECO:0000259" key="4">
    <source>
        <dbReference type="Pfam" id="PF20789"/>
    </source>
</evidence>
<reference evidence="5 6" key="1">
    <citation type="journal article" date="2018" name="MBio">
        <title>Comparative Genomics Reveals the Core Gene Toolbox for the Fungus-Insect Symbiosis.</title>
        <authorList>
            <person name="Wang Y."/>
            <person name="Stata M."/>
            <person name="Wang W."/>
            <person name="Stajich J.E."/>
            <person name="White M.M."/>
            <person name="Moncalvo J.M."/>
        </authorList>
    </citation>
    <scope>NUCLEOTIDE SEQUENCE [LARGE SCALE GENOMIC DNA]</scope>
    <source>
        <strain evidence="5 6">AUS-77-4</strain>
    </source>
</reference>
<accession>A0A2T9Z5S3</accession>
<evidence type="ECO:0000256" key="1">
    <source>
        <dbReference type="ARBA" id="ARBA00006538"/>
    </source>
</evidence>
<dbReference type="InterPro" id="IPR049449">
    <property type="entry name" value="TesB_ACOT8-like_N"/>
</dbReference>
<dbReference type="GO" id="GO:0005782">
    <property type="term" value="C:peroxisomal matrix"/>
    <property type="evidence" value="ECO:0007669"/>
    <property type="project" value="UniProtKB-SubCell"/>
</dbReference>
<keyword evidence="2" id="KW-0378">Hydrolase</keyword>
<evidence type="ECO:0000259" key="3">
    <source>
        <dbReference type="Pfam" id="PF13622"/>
    </source>
</evidence>
<dbReference type="GO" id="GO:0047617">
    <property type="term" value="F:fatty acyl-CoA hydrolase activity"/>
    <property type="evidence" value="ECO:0007669"/>
    <property type="project" value="InterPro"/>
</dbReference>
<comment type="similarity">
    <text evidence="1">Belongs to the C/M/P thioester hydrolase family.</text>
</comment>
<dbReference type="AlphaFoldDB" id="A0A2T9Z5S3"/>
<organism evidence="5 6">
    <name type="scientific">Furculomyces boomerangus</name>
    <dbReference type="NCBI Taxonomy" id="61424"/>
    <lineage>
        <taxon>Eukaryota</taxon>
        <taxon>Fungi</taxon>
        <taxon>Fungi incertae sedis</taxon>
        <taxon>Zoopagomycota</taxon>
        <taxon>Kickxellomycotina</taxon>
        <taxon>Harpellomycetes</taxon>
        <taxon>Harpellales</taxon>
        <taxon>Harpellaceae</taxon>
        <taxon>Furculomyces</taxon>
    </lineage>
</organism>
<dbReference type="OrthoDB" id="68328at2759"/>
<feature type="domain" description="Acyl-CoA thioesterase-like C-terminal" evidence="4">
    <location>
        <begin position="208"/>
        <end position="319"/>
    </location>
</feature>
<feature type="domain" description="Acyl-CoA thioesterase-like N-terminal HotDog" evidence="3">
    <location>
        <begin position="37"/>
        <end position="121"/>
    </location>
</feature>
<gene>
    <name evidence="5" type="ORF">BB559_000305</name>
</gene>
<dbReference type="CDD" id="cd03445">
    <property type="entry name" value="Thioesterase_II_repeat2"/>
    <property type="match status" value="1"/>
</dbReference>
<dbReference type="Pfam" id="PF13622">
    <property type="entry name" value="4HBT_3"/>
    <property type="match status" value="1"/>
</dbReference>
<dbReference type="CDD" id="cd03444">
    <property type="entry name" value="Thioesterase_II_repeat1"/>
    <property type="match status" value="1"/>
</dbReference>
<evidence type="ECO:0008006" key="7">
    <source>
        <dbReference type="Google" id="ProtNLM"/>
    </source>
</evidence>
<dbReference type="EMBL" id="MBFT01000013">
    <property type="protein sequence ID" value="PVU99896.1"/>
    <property type="molecule type" value="Genomic_DNA"/>
</dbReference>
<dbReference type="PANTHER" id="PTHR11066">
    <property type="entry name" value="ACYL-COA THIOESTERASE"/>
    <property type="match status" value="1"/>
</dbReference>
<dbReference type="PANTHER" id="PTHR11066:SF34">
    <property type="entry name" value="ACYL-COENZYME A THIOESTERASE 8"/>
    <property type="match status" value="1"/>
</dbReference>
<dbReference type="InterPro" id="IPR049450">
    <property type="entry name" value="ACOT8-like_C"/>
</dbReference>
<evidence type="ECO:0000313" key="5">
    <source>
        <dbReference type="EMBL" id="PVU99896.1"/>
    </source>
</evidence>
<comment type="caution">
    <text evidence="5">The sequence shown here is derived from an EMBL/GenBank/DDBJ whole genome shotgun (WGS) entry which is preliminary data.</text>
</comment>
<dbReference type="Proteomes" id="UP000245699">
    <property type="component" value="Unassembled WGS sequence"/>
</dbReference>
<dbReference type="Pfam" id="PF20789">
    <property type="entry name" value="4HBT_3C"/>
    <property type="match status" value="1"/>
</dbReference>